<dbReference type="SUPFAM" id="SSF53187">
    <property type="entry name" value="Zn-dependent exopeptidases"/>
    <property type="match status" value="1"/>
</dbReference>
<dbReference type="Proteomes" id="UP000223913">
    <property type="component" value="Unassembled WGS sequence"/>
</dbReference>
<proteinExistence type="predicted"/>
<accession>A0A2D0N5Q1</accession>
<keyword evidence="3" id="KW-1185">Reference proteome</keyword>
<evidence type="ECO:0000313" key="2">
    <source>
        <dbReference type="EMBL" id="PHN03716.1"/>
    </source>
</evidence>
<sequence>MAGGSLSAQVDLTPERFDFDPDITYDASIPTPESFLGYELGDQFTLYANAVAYFRALAAASDRIAINQYGATYEGKPLINLVVTAPANHDRMDAILEDHYKLMDTDGMSTSQVDDMVEEMPVFTSFSYNIHGNEASSTEAAMQVAYRLAAGQDQEIAEVLEQSVIIMFVCINPDGRDRYTYWYNSMVRSQVGLEPRDLEHYAPWPNGRTNHYWFDLNRDWVWGVHPESRGQVAEYRKWMPQVHVDYHEQGYNSNYFTTPGTTPRNLLLPDDYEPYADYFGRANIEQFNKHRINYFTRDAFDFFYPGYGSSYPSVMGAIGMLTEQGGIGAGRAIETNDGYVLLLRQRVFDHYITSLATIKASAARRQELLKYSVNAWNSGSSKSRVKTYILPAEQGGYLEDVLAIFQRQGIAVERATADFSVSAMDYRTGRTGRQDFKAGDLLVSADQPLHLLVHAIMEPALEIEDSVMYDMATWSAPLAYNLDAYSSELAVNVASEPLTAADAAENITKADANYAYVIDWSQRRAPAALAALWEKGYRVRSATEGFTDDEGREFPAGTLVILRGRNLEKADEIVADMRALAGDQQIEIVGYDTGRMQEGYDLASSRNRPIQQPRVALMVEPPFDTYTAGQIYFLFDWETKLPVQRIRTSVLQQTAVPKFGQRYGLADLNDYDVLILPGGGNSLKEVFGKEEINQLKTWIRSGGVVVATEDAVDFFTAKASKITDVKMAEAPKDSSETALYLPYKERQDYYGKKRIPGSALRANIDISHPLAFGLKPELYSLKFGVDALKPSTGLQTVGYYHRAAEDLLAAGYATEENLKHLAGNTFAGVMSVGQGKVVFLTDNTQYRMFWRGPSRMMQNAVMILPGF</sequence>
<dbReference type="GO" id="GO:0006508">
    <property type="term" value="P:proteolysis"/>
    <property type="evidence" value="ECO:0007669"/>
    <property type="project" value="InterPro"/>
</dbReference>
<dbReference type="Gene3D" id="3.40.630.10">
    <property type="entry name" value="Zn peptidases"/>
    <property type="match status" value="1"/>
</dbReference>
<dbReference type="SUPFAM" id="SSF52317">
    <property type="entry name" value="Class I glutamine amidotransferase-like"/>
    <property type="match status" value="1"/>
</dbReference>
<dbReference type="InterPro" id="IPR000834">
    <property type="entry name" value="Peptidase_M14"/>
</dbReference>
<dbReference type="OrthoDB" id="9767214at2"/>
<name>A0A2D0N5Q1_FLAN2</name>
<gene>
    <name evidence="2" type="ORF">CRP01_24485</name>
</gene>
<organism evidence="2 3">
    <name type="scientific">Flavilitoribacter nigricans (strain ATCC 23147 / DSM 23189 / NBRC 102662 / NCIMB 1420 / SS-2)</name>
    <name type="common">Lewinella nigricans</name>
    <dbReference type="NCBI Taxonomy" id="1122177"/>
    <lineage>
        <taxon>Bacteria</taxon>
        <taxon>Pseudomonadati</taxon>
        <taxon>Bacteroidota</taxon>
        <taxon>Saprospiria</taxon>
        <taxon>Saprospirales</taxon>
        <taxon>Lewinellaceae</taxon>
        <taxon>Flavilitoribacter</taxon>
    </lineage>
</organism>
<dbReference type="GO" id="GO:0004181">
    <property type="term" value="F:metallocarboxypeptidase activity"/>
    <property type="evidence" value="ECO:0007669"/>
    <property type="project" value="InterPro"/>
</dbReference>
<feature type="domain" description="Peptidase M14" evidence="1">
    <location>
        <begin position="52"/>
        <end position="227"/>
    </location>
</feature>
<dbReference type="EMBL" id="PDUD01000029">
    <property type="protein sequence ID" value="PHN03716.1"/>
    <property type="molecule type" value="Genomic_DNA"/>
</dbReference>
<dbReference type="Pfam" id="PF00246">
    <property type="entry name" value="Peptidase_M14"/>
    <property type="match status" value="1"/>
</dbReference>
<reference evidence="2 3" key="1">
    <citation type="submission" date="2017-10" db="EMBL/GenBank/DDBJ databases">
        <title>The draft genome sequence of Lewinella nigricans NBRC 102662.</title>
        <authorList>
            <person name="Wang K."/>
        </authorList>
    </citation>
    <scope>NUCLEOTIDE SEQUENCE [LARGE SCALE GENOMIC DNA]</scope>
    <source>
        <strain evidence="2 3">NBRC 102662</strain>
    </source>
</reference>
<dbReference type="GO" id="GO:0008270">
    <property type="term" value="F:zinc ion binding"/>
    <property type="evidence" value="ECO:0007669"/>
    <property type="project" value="InterPro"/>
</dbReference>
<evidence type="ECO:0000313" key="3">
    <source>
        <dbReference type="Proteomes" id="UP000223913"/>
    </source>
</evidence>
<dbReference type="InterPro" id="IPR029062">
    <property type="entry name" value="Class_I_gatase-like"/>
</dbReference>
<dbReference type="AlphaFoldDB" id="A0A2D0N5Q1"/>
<evidence type="ECO:0000259" key="1">
    <source>
        <dbReference type="Pfam" id="PF00246"/>
    </source>
</evidence>
<protein>
    <submittedName>
        <fullName evidence="2">Peptidase M14</fullName>
    </submittedName>
</protein>
<comment type="caution">
    <text evidence="2">The sequence shown here is derived from an EMBL/GenBank/DDBJ whole genome shotgun (WGS) entry which is preliminary data.</text>
</comment>